<dbReference type="Proteomes" id="UP000018936">
    <property type="component" value="Unassembled WGS sequence"/>
</dbReference>
<evidence type="ECO:0000256" key="1">
    <source>
        <dbReference type="SAM" id="MobiDB-lite"/>
    </source>
</evidence>
<organism evidence="2 3">
    <name type="scientific">Ophiophagus hannah</name>
    <name type="common">King cobra</name>
    <name type="synonym">Naja hannah</name>
    <dbReference type="NCBI Taxonomy" id="8665"/>
    <lineage>
        <taxon>Eukaryota</taxon>
        <taxon>Metazoa</taxon>
        <taxon>Chordata</taxon>
        <taxon>Craniata</taxon>
        <taxon>Vertebrata</taxon>
        <taxon>Euteleostomi</taxon>
        <taxon>Lepidosauria</taxon>
        <taxon>Squamata</taxon>
        <taxon>Bifurcata</taxon>
        <taxon>Unidentata</taxon>
        <taxon>Episquamata</taxon>
        <taxon>Toxicofera</taxon>
        <taxon>Serpentes</taxon>
        <taxon>Colubroidea</taxon>
        <taxon>Elapidae</taxon>
        <taxon>Elapinae</taxon>
        <taxon>Ophiophagus</taxon>
    </lineage>
</organism>
<protein>
    <submittedName>
        <fullName evidence="2">Myotubularin-related protein</fullName>
    </submittedName>
</protein>
<sequence>MKIRHWEINWKAEEKRKEEERRGEERRERRGEEREREGERERRTKPPLDGARQRLVEGPEKAERRGRSTPPFWVGALVGLFSSPLGQSRLQPGYFDRPTDRPTAGWLRDYEGKVSSQTSCLMTVIAVLLANAVFAPHGIIATTTTVAVAPCFLLARRSTARPTRSPSNMESSWFSGKAAAKAGALRCGGVGAPAGIPPTPALRLRGSQRRSGVAGEARVGRISPLPPPPTPFASDGHNSAARGALVTSGLCRRSFGGGEAGSCSVRERELRGAGDPRGLGPTVGEQAGDGVCVGERRCNKPEEGGEGRGKREGLEQLRCAPKCAEGRPSGGRAEEKRGKNYFPLGKIFRSGKQLGSRVFLSLSLSGPPGVCWTMKGEHEKFVETREGVDDGLDAESISDMRAGWGVGREVSRLPLFGEVLTGEGPKRGTTKLRKEGKKKQSGWARGGMYLLVVGMVGLEGHGERGRKGNTTCLVRRPPRMGRRSDRDGGVGEKKLCIEREGEKLKEARGEEGGAGKL</sequence>
<feature type="region of interest" description="Disordered" evidence="1">
    <location>
        <begin position="257"/>
        <end position="286"/>
    </location>
</feature>
<keyword evidence="3" id="KW-1185">Reference proteome</keyword>
<feature type="compositionally biased region" description="Basic and acidic residues" evidence="1">
    <location>
        <begin position="265"/>
        <end position="274"/>
    </location>
</feature>
<feature type="non-terminal residue" evidence="2">
    <location>
        <position position="1"/>
    </location>
</feature>
<feature type="region of interest" description="Disordered" evidence="1">
    <location>
        <begin position="462"/>
        <end position="495"/>
    </location>
</feature>
<dbReference type="AlphaFoldDB" id="V8PGR7"/>
<feature type="compositionally biased region" description="Basic and acidic residues" evidence="1">
    <location>
        <begin position="14"/>
        <end position="66"/>
    </location>
</feature>
<proteinExistence type="predicted"/>
<reference evidence="2 3" key="1">
    <citation type="journal article" date="2013" name="Proc. Natl. Acad. Sci. U.S.A.">
        <title>The king cobra genome reveals dynamic gene evolution and adaptation in the snake venom system.</title>
        <authorList>
            <person name="Vonk F.J."/>
            <person name="Casewell N.R."/>
            <person name="Henkel C.V."/>
            <person name="Heimberg A.M."/>
            <person name="Jansen H.J."/>
            <person name="McCleary R.J."/>
            <person name="Kerkkamp H.M."/>
            <person name="Vos R.A."/>
            <person name="Guerreiro I."/>
            <person name="Calvete J.J."/>
            <person name="Wuster W."/>
            <person name="Woods A.E."/>
            <person name="Logan J.M."/>
            <person name="Harrison R.A."/>
            <person name="Castoe T.A."/>
            <person name="de Koning A.P."/>
            <person name="Pollock D.D."/>
            <person name="Yandell M."/>
            <person name="Calderon D."/>
            <person name="Renjifo C."/>
            <person name="Currier R.B."/>
            <person name="Salgado D."/>
            <person name="Pla D."/>
            <person name="Sanz L."/>
            <person name="Hyder A.S."/>
            <person name="Ribeiro J.M."/>
            <person name="Arntzen J.W."/>
            <person name="van den Thillart G.E."/>
            <person name="Boetzer M."/>
            <person name="Pirovano W."/>
            <person name="Dirks R.P."/>
            <person name="Spaink H.P."/>
            <person name="Duboule D."/>
            <person name="McGlinn E."/>
            <person name="Kini R.M."/>
            <person name="Richardson M.K."/>
        </authorList>
    </citation>
    <scope>NUCLEOTIDE SEQUENCE</scope>
    <source>
        <tissue evidence="2">Blood</tissue>
    </source>
</reference>
<evidence type="ECO:0000313" key="2">
    <source>
        <dbReference type="EMBL" id="ETE73520.1"/>
    </source>
</evidence>
<accession>V8PGR7</accession>
<dbReference type="EMBL" id="AZIM01000081">
    <property type="protein sequence ID" value="ETE73520.1"/>
    <property type="molecule type" value="Genomic_DNA"/>
</dbReference>
<feature type="region of interest" description="Disordered" evidence="1">
    <location>
        <begin position="14"/>
        <end position="68"/>
    </location>
</feature>
<gene>
    <name evidence="2" type="ORF">L345_00652</name>
</gene>
<evidence type="ECO:0000313" key="3">
    <source>
        <dbReference type="Proteomes" id="UP000018936"/>
    </source>
</evidence>
<name>V8PGR7_OPHHA</name>
<feature type="compositionally biased region" description="Basic and acidic residues" evidence="1">
    <location>
        <begin position="482"/>
        <end position="495"/>
    </location>
</feature>
<comment type="caution">
    <text evidence="2">The sequence shown here is derived from an EMBL/GenBank/DDBJ whole genome shotgun (WGS) entry which is preliminary data.</text>
</comment>